<dbReference type="KEGG" id="tet:TTHERM_01499960"/>
<sequence>MLENYLNYLKEYENFSEDNKCLNKQYLECKEENRKECISKSYNQFACTTLRCGFELDGELAEVYGSCIQRQCISDSEEVQKLSLQTYQCLYAAKYNPEDDLRRFQSYQKDQQDFETQFEQKQPNVFIEESYQKMSNDQNKTQEDICFIEQLQSCQMDAECFKQFVLSFFCVVNRCLSKSEIKTPEIYGQCIQNQCKSESKQIQEKQQKMYQCLYFDKYNQYDDKFVIPDINKTSNESHSSLIALPLITISILLLQF</sequence>
<dbReference type="HOGENOM" id="CLU_978210_0_0_1"/>
<dbReference type="InParanoid" id="Q228T1"/>
<name>Q228T1_TETTS</name>
<proteinExistence type="predicted"/>
<keyword evidence="2" id="KW-1185">Reference proteome</keyword>
<gene>
    <name evidence="1" type="ORF">TTHERM_01499960</name>
</gene>
<protein>
    <submittedName>
        <fullName evidence="1">Uncharacterized protein</fullName>
    </submittedName>
</protein>
<dbReference type="GeneID" id="7844464"/>
<dbReference type="Proteomes" id="UP000009168">
    <property type="component" value="Unassembled WGS sequence"/>
</dbReference>
<evidence type="ECO:0000313" key="1">
    <source>
        <dbReference type="EMBL" id="EAR81804.1"/>
    </source>
</evidence>
<reference evidence="2" key="1">
    <citation type="journal article" date="2006" name="PLoS Biol.">
        <title>Macronuclear genome sequence of the ciliate Tetrahymena thermophila, a model eukaryote.</title>
        <authorList>
            <person name="Eisen J.A."/>
            <person name="Coyne R.S."/>
            <person name="Wu M."/>
            <person name="Wu D."/>
            <person name="Thiagarajan M."/>
            <person name="Wortman J.R."/>
            <person name="Badger J.H."/>
            <person name="Ren Q."/>
            <person name="Amedeo P."/>
            <person name="Jones K.M."/>
            <person name="Tallon L.J."/>
            <person name="Delcher A.L."/>
            <person name="Salzberg S.L."/>
            <person name="Silva J.C."/>
            <person name="Haas B.J."/>
            <person name="Majoros W.H."/>
            <person name="Farzad M."/>
            <person name="Carlton J.M."/>
            <person name="Smith R.K. Jr."/>
            <person name="Garg J."/>
            <person name="Pearlman R.E."/>
            <person name="Karrer K.M."/>
            <person name="Sun L."/>
            <person name="Manning G."/>
            <person name="Elde N.C."/>
            <person name="Turkewitz A.P."/>
            <person name="Asai D.J."/>
            <person name="Wilkes D.E."/>
            <person name="Wang Y."/>
            <person name="Cai H."/>
            <person name="Collins K."/>
            <person name="Stewart B.A."/>
            <person name="Lee S.R."/>
            <person name="Wilamowska K."/>
            <person name="Weinberg Z."/>
            <person name="Ruzzo W.L."/>
            <person name="Wloga D."/>
            <person name="Gaertig J."/>
            <person name="Frankel J."/>
            <person name="Tsao C.-C."/>
            <person name="Gorovsky M.A."/>
            <person name="Keeling P.J."/>
            <person name="Waller R.F."/>
            <person name="Patron N.J."/>
            <person name="Cherry J.M."/>
            <person name="Stover N.A."/>
            <person name="Krieger C.J."/>
            <person name="del Toro C."/>
            <person name="Ryder H.F."/>
            <person name="Williamson S.C."/>
            <person name="Barbeau R.A."/>
            <person name="Hamilton E.P."/>
            <person name="Orias E."/>
        </authorList>
    </citation>
    <scope>NUCLEOTIDE SEQUENCE [LARGE SCALE GENOMIC DNA]</scope>
    <source>
        <strain evidence="2">SB210</strain>
    </source>
</reference>
<dbReference type="AlphaFoldDB" id="Q228T1"/>
<organism evidence="1 2">
    <name type="scientific">Tetrahymena thermophila (strain SB210)</name>
    <dbReference type="NCBI Taxonomy" id="312017"/>
    <lineage>
        <taxon>Eukaryota</taxon>
        <taxon>Sar</taxon>
        <taxon>Alveolata</taxon>
        <taxon>Ciliophora</taxon>
        <taxon>Intramacronucleata</taxon>
        <taxon>Oligohymenophorea</taxon>
        <taxon>Hymenostomatida</taxon>
        <taxon>Tetrahymenina</taxon>
        <taxon>Tetrahymenidae</taxon>
        <taxon>Tetrahymena</taxon>
    </lineage>
</organism>
<accession>Q228T1</accession>
<dbReference type="RefSeq" id="XP_001029467.1">
    <property type="nucleotide sequence ID" value="XM_001029467.1"/>
</dbReference>
<evidence type="ECO:0000313" key="2">
    <source>
        <dbReference type="Proteomes" id="UP000009168"/>
    </source>
</evidence>
<dbReference type="EMBL" id="GG662744">
    <property type="protein sequence ID" value="EAR81804.1"/>
    <property type="molecule type" value="Genomic_DNA"/>
</dbReference>